<evidence type="ECO:0000313" key="1">
    <source>
        <dbReference type="EMBL" id="MDO6575299.1"/>
    </source>
</evidence>
<keyword evidence="2" id="KW-1185">Reference proteome</keyword>
<evidence type="ECO:0000313" key="2">
    <source>
        <dbReference type="Proteomes" id="UP001170310"/>
    </source>
</evidence>
<sequence>IYSEHWLDFGHVNSYYRSKANFTTQRAFNELIITSEWVEKASSNNKKISAEANWFNKLPFSLRGFIPQYLGSQQKHGRISYRLEYLH</sequence>
<comment type="caution">
    <text evidence="1">The sequence shown here is derived from an EMBL/GenBank/DDBJ whole genome shotgun (WGS) entry which is preliminary data.</text>
</comment>
<name>A0AAW7YSM4_9STAP</name>
<feature type="non-terminal residue" evidence="1">
    <location>
        <position position="1"/>
    </location>
</feature>
<gene>
    <name evidence="1" type="ORF">Q4528_14375</name>
</gene>
<dbReference type="RefSeq" id="WP_303522318.1">
    <property type="nucleotide sequence ID" value="NZ_JAUOQO010000472.1"/>
</dbReference>
<reference evidence="1" key="1">
    <citation type="submission" date="2023-07" db="EMBL/GenBank/DDBJ databases">
        <title>Genome content predicts the carbon catabolic preferences of heterotrophic bacteria.</title>
        <authorList>
            <person name="Gralka M."/>
        </authorList>
    </citation>
    <scope>NUCLEOTIDE SEQUENCE</scope>
    <source>
        <strain evidence="1">E2R20</strain>
    </source>
</reference>
<dbReference type="EMBL" id="JAUOQO010000472">
    <property type="protein sequence ID" value="MDO6575299.1"/>
    <property type="molecule type" value="Genomic_DNA"/>
</dbReference>
<proteinExistence type="predicted"/>
<organism evidence="1 2">
    <name type="scientific">Staphylococcus pasteuri_A</name>
    <dbReference type="NCBI Taxonomy" id="3062664"/>
    <lineage>
        <taxon>Bacteria</taxon>
        <taxon>Bacillati</taxon>
        <taxon>Bacillota</taxon>
        <taxon>Bacilli</taxon>
        <taxon>Bacillales</taxon>
        <taxon>Staphylococcaceae</taxon>
        <taxon>Staphylococcus</taxon>
    </lineage>
</organism>
<feature type="non-terminal residue" evidence="1">
    <location>
        <position position="87"/>
    </location>
</feature>
<protein>
    <submittedName>
        <fullName evidence="1">Uncharacterized protein</fullName>
    </submittedName>
</protein>
<dbReference type="AlphaFoldDB" id="A0AAW7YSM4"/>
<accession>A0AAW7YSM4</accession>
<dbReference type="Proteomes" id="UP001170310">
    <property type="component" value="Unassembled WGS sequence"/>
</dbReference>